<keyword evidence="4 10" id="KW-0812">Transmembrane</keyword>
<comment type="subcellular location">
    <subcellularLocation>
        <location evidence="1">Cell membrane</location>
        <topology evidence="1">Multi-pass membrane protein</topology>
    </subcellularLocation>
</comment>
<evidence type="ECO:0000256" key="5">
    <source>
        <dbReference type="ARBA" id="ARBA00022725"/>
    </source>
</evidence>
<dbReference type="GO" id="GO:0004984">
    <property type="term" value="F:olfactory receptor activity"/>
    <property type="evidence" value="ECO:0007669"/>
    <property type="project" value="InterPro"/>
</dbReference>
<keyword evidence="3" id="KW-0716">Sensory transduction</keyword>
<keyword evidence="6 10" id="KW-1133">Transmembrane helix</keyword>
<dbReference type="Pfam" id="PF02949">
    <property type="entry name" value="7tm_6"/>
    <property type="match status" value="1"/>
</dbReference>
<evidence type="ECO:0000313" key="12">
    <source>
        <dbReference type="Proteomes" id="UP000008792"/>
    </source>
</evidence>
<evidence type="ECO:0000256" key="1">
    <source>
        <dbReference type="ARBA" id="ARBA00004651"/>
    </source>
</evidence>
<name>A0A0Q9W9C0_DROVI</name>
<evidence type="ECO:0000256" key="2">
    <source>
        <dbReference type="ARBA" id="ARBA00022475"/>
    </source>
</evidence>
<dbReference type="PANTHER" id="PTHR21137:SF35">
    <property type="entry name" value="ODORANT RECEPTOR 19A-RELATED"/>
    <property type="match status" value="1"/>
</dbReference>
<organism evidence="11 12">
    <name type="scientific">Drosophila virilis</name>
    <name type="common">Fruit fly</name>
    <dbReference type="NCBI Taxonomy" id="7244"/>
    <lineage>
        <taxon>Eukaryota</taxon>
        <taxon>Metazoa</taxon>
        <taxon>Ecdysozoa</taxon>
        <taxon>Arthropoda</taxon>
        <taxon>Hexapoda</taxon>
        <taxon>Insecta</taxon>
        <taxon>Pterygota</taxon>
        <taxon>Neoptera</taxon>
        <taxon>Endopterygota</taxon>
        <taxon>Diptera</taxon>
        <taxon>Brachycera</taxon>
        <taxon>Muscomorpha</taxon>
        <taxon>Ephydroidea</taxon>
        <taxon>Drosophilidae</taxon>
        <taxon>Drosophila</taxon>
    </lineage>
</organism>
<keyword evidence="9" id="KW-0807">Transducer</keyword>
<evidence type="ECO:0000256" key="7">
    <source>
        <dbReference type="ARBA" id="ARBA00023136"/>
    </source>
</evidence>
<dbReference type="EMBL" id="CH940652">
    <property type="protein sequence ID" value="KRF78807.1"/>
    <property type="molecule type" value="Genomic_DNA"/>
</dbReference>
<evidence type="ECO:0000256" key="9">
    <source>
        <dbReference type="ARBA" id="ARBA00023224"/>
    </source>
</evidence>
<feature type="transmembrane region" description="Helical" evidence="10">
    <location>
        <begin position="76"/>
        <end position="97"/>
    </location>
</feature>
<gene>
    <name evidence="11" type="primary">Dvir\GJ10328</name>
    <name evidence="11" type="ORF">Dvir_GJ10328</name>
</gene>
<dbReference type="GO" id="GO:0007165">
    <property type="term" value="P:signal transduction"/>
    <property type="evidence" value="ECO:0007669"/>
    <property type="project" value="UniProtKB-KW"/>
</dbReference>
<keyword evidence="5" id="KW-0552">Olfaction</keyword>
<keyword evidence="12" id="KW-1185">Reference proteome</keyword>
<evidence type="ECO:0000313" key="11">
    <source>
        <dbReference type="EMBL" id="KRF78807.1"/>
    </source>
</evidence>
<protein>
    <submittedName>
        <fullName evidence="11">Uncharacterized protein</fullName>
    </submittedName>
</protein>
<dbReference type="GO" id="GO:0005886">
    <property type="term" value="C:plasma membrane"/>
    <property type="evidence" value="ECO:0007669"/>
    <property type="project" value="UniProtKB-SubCell"/>
</dbReference>
<dbReference type="eggNOG" id="ENOG502T9IX">
    <property type="taxonomic scope" value="Eukaryota"/>
</dbReference>
<evidence type="ECO:0000256" key="8">
    <source>
        <dbReference type="ARBA" id="ARBA00023170"/>
    </source>
</evidence>
<sequence>MKLMGWIAPKRDTYTLVFIINFRAHVDVLKDHIRNLRTDPLQTEAKNYDELVYNIIYHKLIVQCCNLMRPVISQTIFIQFLLVGVVLGVTMINVLYFSGLFRAISSILFVTALLFETFPFCYLCDLLVNDCHELSNLLGESHWIDAEPKYKSTLKFFMHNVQQPIIFTAGGIFLISLNSNIKVAKFAFSVMTIVQQMNLADRFK</sequence>
<accession>A0A0Q9W9C0</accession>
<reference evidence="11 12" key="1">
    <citation type="journal article" date="2007" name="Nature">
        <title>Evolution of genes and genomes on the Drosophila phylogeny.</title>
        <authorList>
            <consortium name="Drosophila 12 Genomes Consortium"/>
            <person name="Clark A.G."/>
            <person name="Eisen M.B."/>
            <person name="Smith D.R."/>
            <person name="Bergman C.M."/>
            <person name="Oliver B."/>
            <person name="Markow T.A."/>
            <person name="Kaufman T.C."/>
            <person name="Kellis M."/>
            <person name="Gelbart W."/>
            <person name="Iyer V.N."/>
            <person name="Pollard D.A."/>
            <person name="Sackton T.B."/>
            <person name="Larracuente A.M."/>
            <person name="Singh N.D."/>
            <person name="Abad J.P."/>
            <person name="Abt D.N."/>
            <person name="Adryan B."/>
            <person name="Aguade M."/>
            <person name="Akashi H."/>
            <person name="Anderson W.W."/>
            <person name="Aquadro C.F."/>
            <person name="Ardell D.H."/>
            <person name="Arguello R."/>
            <person name="Artieri C.G."/>
            <person name="Barbash D.A."/>
            <person name="Barker D."/>
            <person name="Barsanti P."/>
            <person name="Batterham P."/>
            <person name="Batzoglou S."/>
            <person name="Begun D."/>
            <person name="Bhutkar A."/>
            <person name="Blanco E."/>
            <person name="Bosak S.A."/>
            <person name="Bradley R.K."/>
            <person name="Brand A.D."/>
            <person name="Brent M.R."/>
            <person name="Brooks A.N."/>
            <person name="Brown R.H."/>
            <person name="Butlin R.K."/>
            <person name="Caggese C."/>
            <person name="Calvi B.R."/>
            <person name="Bernardo de Carvalho A."/>
            <person name="Caspi A."/>
            <person name="Castrezana S."/>
            <person name="Celniker S.E."/>
            <person name="Chang J.L."/>
            <person name="Chapple C."/>
            <person name="Chatterji S."/>
            <person name="Chinwalla A."/>
            <person name="Civetta A."/>
            <person name="Clifton S.W."/>
            <person name="Comeron J.M."/>
            <person name="Costello J.C."/>
            <person name="Coyne J.A."/>
            <person name="Daub J."/>
            <person name="David R.G."/>
            <person name="Delcher A.L."/>
            <person name="Delehaunty K."/>
            <person name="Do C.B."/>
            <person name="Ebling H."/>
            <person name="Edwards K."/>
            <person name="Eickbush T."/>
            <person name="Evans J.D."/>
            <person name="Filipski A."/>
            <person name="Findeiss S."/>
            <person name="Freyhult E."/>
            <person name="Fulton L."/>
            <person name="Fulton R."/>
            <person name="Garcia A.C."/>
            <person name="Gardiner A."/>
            <person name="Garfield D.A."/>
            <person name="Garvin B.E."/>
            <person name="Gibson G."/>
            <person name="Gilbert D."/>
            <person name="Gnerre S."/>
            <person name="Godfrey J."/>
            <person name="Good R."/>
            <person name="Gotea V."/>
            <person name="Gravely B."/>
            <person name="Greenberg A.J."/>
            <person name="Griffiths-Jones S."/>
            <person name="Gross S."/>
            <person name="Guigo R."/>
            <person name="Gustafson E.A."/>
            <person name="Haerty W."/>
            <person name="Hahn M.W."/>
            <person name="Halligan D.L."/>
            <person name="Halpern A.L."/>
            <person name="Halter G.M."/>
            <person name="Han M.V."/>
            <person name="Heger A."/>
            <person name="Hillier L."/>
            <person name="Hinrichs A.S."/>
            <person name="Holmes I."/>
            <person name="Hoskins R.A."/>
            <person name="Hubisz M.J."/>
            <person name="Hultmark D."/>
            <person name="Huntley M.A."/>
            <person name="Jaffe D.B."/>
            <person name="Jagadeeshan S."/>
            <person name="Jeck W.R."/>
            <person name="Johnson J."/>
            <person name="Jones C.D."/>
            <person name="Jordan W.C."/>
            <person name="Karpen G.H."/>
            <person name="Kataoka E."/>
            <person name="Keightley P.D."/>
            <person name="Kheradpour P."/>
            <person name="Kirkness E.F."/>
            <person name="Koerich L.B."/>
            <person name="Kristiansen K."/>
            <person name="Kudrna D."/>
            <person name="Kulathinal R.J."/>
            <person name="Kumar S."/>
            <person name="Kwok R."/>
            <person name="Lander E."/>
            <person name="Langley C.H."/>
            <person name="Lapoint R."/>
            <person name="Lazzaro B.P."/>
            <person name="Lee S.J."/>
            <person name="Levesque L."/>
            <person name="Li R."/>
            <person name="Lin C.F."/>
            <person name="Lin M.F."/>
            <person name="Lindblad-Toh K."/>
            <person name="Llopart A."/>
            <person name="Long M."/>
            <person name="Low L."/>
            <person name="Lozovsky E."/>
            <person name="Lu J."/>
            <person name="Luo M."/>
            <person name="Machado C.A."/>
            <person name="Makalowski W."/>
            <person name="Marzo M."/>
            <person name="Matsuda M."/>
            <person name="Matzkin L."/>
            <person name="McAllister B."/>
            <person name="McBride C.S."/>
            <person name="McKernan B."/>
            <person name="McKernan K."/>
            <person name="Mendez-Lago M."/>
            <person name="Minx P."/>
            <person name="Mollenhauer M.U."/>
            <person name="Montooth K."/>
            <person name="Mount S.M."/>
            <person name="Mu X."/>
            <person name="Myers E."/>
            <person name="Negre B."/>
            <person name="Newfeld S."/>
            <person name="Nielsen R."/>
            <person name="Noor M.A."/>
            <person name="O'Grady P."/>
            <person name="Pachter L."/>
            <person name="Papaceit M."/>
            <person name="Parisi M.J."/>
            <person name="Parisi M."/>
            <person name="Parts L."/>
            <person name="Pedersen J.S."/>
            <person name="Pesole G."/>
            <person name="Phillippy A.M."/>
            <person name="Ponting C.P."/>
            <person name="Pop M."/>
            <person name="Porcelli D."/>
            <person name="Powell J.R."/>
            <person name="Prohaska S."/>
            <person name="Pruitt K."/>
            <person name="Puig M."/>
            <person name="Quesneville H."/>
            <person name="Ram K.R."/>
            <person name="Rand D."/>
            <person name="Rasmussen M.D."/>
            <person name="Reed L.K."/>
            <person name="Reenan R."/>
            <person name="Reily A."/>
            <person name="Remington K.A."/>
            <person name="Rieger T.T."/>
            <person name="Ritchie M.G."/>
            <person name="Robin C."/>
            <person name="Rogers Y.H."/>
            <person name="Rohde C."/>
            <person name="Rozas J."/>
            <person name="Rubenfield M.J."/>
            <person name="Ruiz A."/>
            <person name="Russo S."/>
            <person name="Salzberg S.L."/>
            <person name="Sanchez-Gracia A."/>
            <person name="Saranga D.J."/>
            <person name="Sato H."/>
            <person name="Schaeffer S.W."/>
            <person name="Schatz M.C."/>
            <person name="Schlenke T."/>
            <person name="Schwartz R."/>
            <person name="Segarra C."/>
            <person name="Singh R.S."/>
            <person name="Sirot L."/>
            <person name="Sirota M."/>
            <person name="Sisneros N.B."/>
            <person name="Smith C.D."/>
            <person name="Smith T.F."/>
            <person name="Spieth J."/>
            <person name="Stage D.E."/>
            <person name="Stark A."/>
            <person name="Stephan W."/>
            <person name="Strausberg R.L."/>
            <person name="Strempel S."/>
            <person name="Sturgill D."/>
            <person name="Sutton G."/>
            <person name="Sutton G.G."/>
            <person name="Tao W."/>
            <person name="Teichmann S."/>
            <person name="Tobari Y.N."/>
            <person name="Tomimura Y."/>
            <person name="Tsolas J.M."/>
            <person name="Valente V.L."/>
            <person name="Venter E."/>
            <person name="Venter J.C."/>
            <person name="Vicario S."/>
            <person name="Vieira F.G."/>
            <person name="Vilella A.J."/>
            <person name="Villasante A."/>
            <person name="Walenz B."/>
            <person name="Wang J."/>
            <person name="Wasserman M."/>
            <person name="Watts T."/>
            <person name="Wilson D."/>
            <person name="Wilson R.K."/>
            <person name="Wing R.A."/>
            <person name="Wolfner M.F."/>
            <person name="Wong A."/>
            <person name="Wong G.K."/>
            <person name="Wu C.I."/>
            <person name="Wu G."/>
            <person name="Yamamoto D."/>
            <person name="Yang H.P."/>
            <person name="Yang S.P."/>
            <person name="Yorke J.A."/>
            <person name="Yoshida K."/>
            <person name="Zdobnov E."/>
            <person name="Zhang P."/>
            <person name="Zhang Y."/>
            <person name="Zimin A.V."/>
            <person name="Baldwin J."/>
            <person name="Abdouelleil A."/>
            <person name="Abdulkadir J."/>
            <person name="Abebe A."/>
            <person name="Abera B."/>
            <person name="Abreu J."/>
            <person name="Acer S.C."/>
            <person name="Aftuck L."/>
            <person name="Alexander A."/>
            <person name="An P."/>
            <person name="Anderson E."/>
            <person name="Anderson S."/>
            <person name="Arachi H."/>
            <person name="Azer M."/>
            <person name="Bachantsang P."/>
            <person name="Barry A."/>
            <person name="Bayul T."/>
            <person name="Berlin A."/>
            <person name="Bessette D."/>
            <person name="Bloom T."/>
            <person name="Blye J."/>
            <person name="Boguslavskiy L."/>
            <person name="Bonnet C."/>
            <person name="Boukhgalter B."/>
            <person name="Bourzgui I."/>
            <person name="Brown A."/>
            <person name="Cahill P."/>
            <person name="Channer S."/>
            <person name="Cheshatsang Y."/>
            <person name="Chuda L."/>
            <person name="Citroen M."/>
            <person name="Collymore A."/>
            <person name="Cooke P."/>
            <person name="Costello M."/>
            <person name="D'Aco K."/>
            <person name="Daza R."/>
            <person name="De Haan G."/>
            <person name="DeGray S."/>
            <person name="DeMaso C."/>
            <person name="Dhargay N."/>
            <person name="Dooley K."/>
            <person name="Dooley E."/>
            <person name="Doricent M."/>
            <person name="Dorje P."/>
            <person name="Dorjee K."/>
            <person name="Dupes A."/>
            <person name="Elong R."/>
            <person name="Falk J."/>
            <person name="Farina A."/>
            <person name="Faro S."/>
            <person name="Ferguson D."/>
            <person name="Fisher S."/>
            <person name="Foley C.D."/>
            <person name="Franke A."/>
            <person name="Friedrich D."/>
            <person name="Gadbois L."/>
            <person name="Gearin G."/>
            <person name="Gearin C.R."/>
            <person name="Giannoukos G."/>
            <person name="Goode T."/>
            <person name="Graham J."/>
            <person name="Grandbois E."/>
            <person name="Grewal S."/>
            <person name="Gyaltsen K."/>
            <person name="Hafez N."/>
            <person name="Hagos B."/>
            <person name="Hall J."/>
            <person name="Henson C."/>
            <person name="Hollinger A."/>
            <person name="Honan T."/>
            <person name="Huard M.D."/>
            <person name="Hughes L."/>
            <person name="Hurhula B."/>
            <person name="Husby M.E."/>
            <person name="Kamat A."/>
            <person name="Kanga B."/>
            <person name="Kashin S."/>
            <person name="Khazanovich D."/>
            <person name="Kisner P."/>
            <person name="Lance K."/>
            <person name="Lara M."/>
            <person name="Lee W."/>
            <person name="Lennon N."/>
            <person name="Letendre F."/>
            <person name="LeVine R."/>
            <person name="Lipovsky A."/>
            <person name="Liu X."/>
            <person name="Liu J."/>
            <person name="Liu S."/>
            <person name="Lokyitsang T."/>
            <person name="Lokyitsang Y."/>
            <person name="Lubonja R."/>
            <person name="Lui A."/>
            <person name="MacDonald P."/>
            <person name="Magnisalis V."/>
            <person name="Maru K."/>
            <person name="Matthews C."/>
            <person name="McCusker W."/>
            <person name="McDonough S."/>
            <person name="Mehta T."/>
            <person name="Meldrim J."/>
            <person name="Meneus L."/>
            <person name="Mihai O."/>
            <person name="Mihalev A."/>
            <person name="Mihova T."/>
            <person name="Mittelman R."/>
            <person name="Mlenga V."/>
            <person name="Montmayeur A."/>
            <person name="Mulrain L."/>
            <person name="Navidi A."/>
            <person name="Naylor J."/>
            <person name="Negash T."/>
            <person name="Nguyen T."/>
            <person name="Nguyen N."/>
            <person name="Nicol R."/>
            <person name="Norbu C."/>
            <person name="Norbu N."/>
            <person name="Novod N."/>
            <person name="O'Neill B."/>
            <person name="Osman S."/>
            <person name="Markiewicz E."/>
            <person name="Oyono O.L."/>
            <person name="Patti C."/>
            <person name="Phunkhang P."/>
            <person name="Pierre F."/>
            <person name="Priest M."/>
            <person name="Raghuraman S."/>
            <person name="Rege F."/>
            <person name="Reyes R."/>
            <person name="Rise C."/>
            <person name="Rogov P."/>
            <person name="Ross K."/>
            <person name="Ryan E."/>
            <person name="Settipalli S."/>
            <person name="Shea T."/>
            <person name="Sherpa N."/>
            <person name="Shi L."/>
            <person name="Shih D."/>
            <person name="Sparrow T."/>
            <person name="Spaulding J."/>
            <person name="Stalker J."/>
            <person name="Stange-Thomann N."/>
            <person name="Stavropoulos S."/>
            <person name="Stone C."/>
            <person name="Strader C."/>
            <person name="Tesfaye S."/>
            <person name="Thomson T."/>
            <person name="Thoulutsang Y."/>
            <person name="Thoulutsang D."/>
            <person name="Topham K."/>
            <person name="Topping I."/>
            <person name="Tsamla T."/>
            <person name="Vassiliev H."/>
            <person name="Vo A."/>
            <person name="Wangchuk T."/>
            <person name="Wangdi T."/>
            <person name="Weiand M."/>
            <person name="Wilkinson J."/>
            <person name="Wilson A."/>
            <person name="Yadav S."/>
            <person name="Young G."/>
            <person name="Yu Q."/>
            <person name="Zembek L."/>
            <person name="Zhong D."/>
            <person name="Zimmer A."/>
            <person name="Zwirko Z."/>
            <person name="Jaffe D.B."/>
            <person name="Alvarez P."/>
            <person name="Brockman W."/>
            <person name="Butler J."/>
            <person name="Chin C."/>
            <person name="Gnerre S."/>
            <person name="Grabherr M."/>
            <person name="Kleber M."/>
            <person name="Mauceli E."/>
            <person name="MacCallum I."/>
        </authorList>
    </citation>
    <scope>NUCLEOTIDE SEQUENCE [LARGE SCALE GENOMIC DNA]</scope>
    <source>
        <strain evidence="12">Tucson 15010-1051.87</strain>
    </source>
</reference>
<dbReference type="Proteomes" id="UP000008792">
    <property type="component" value="Unassembled WGS sequence"/>
</dbReference>
<keyword evidence="8" id="KW-0675">Receptor</keyword>
<evidence type="ECO:0000256" key="6">
    <source>
        <dbReference type="ARBA" id="ARBA00022989"/>
    </source>
</evidence>
<dbReference type="AlphaFoldDB" id="A0A0Q9W9C0"/>
<dbReference type="OrthoDB" id="7871024at2759"/>
<evidence type="ECO:0000256" key="10">
    <source>
        <dbReference type="SAM" id="Phobius"/>
    </source>
</evidence>
<dbReference type="PANTHER" id="PTHR21137">
    <property type="entry name" value="ODORANT RECEPTOR"/>
    <property type="match status" value="1"/>
</dbReference>
<keyword evidence="2" id="KW-1003">Cell membrane</keyword>
<proteinExistence type="predicted"/>
<feature type="transmembrane region" description="Helical" evidence="10">
    <location>
        <begin position="103"/>
        <end position="128"/>
    </location>
</feature>
<evidence type="ECO:0000256" key="4">
    <source>
        <dbReference type="ARBA" id="ARBA00022692"/>
    </source>
</evidence>
<evidence type="ECO:0000256" key="3">
    <source>
        <dbReference type="ARBA" id="ARBA00022606"/>
    </source>
</evidence>
<dbReference type="GO" id="GO:0005549">
    <property type="term" value="F:odorant binding"/>
    <property type="evidence" value="ECO:0007669"/>
    <property type="project" value="InterPro"/>
</dbReference>
<dbReference type="InParanoid" id="A0A0Q9W9C0"/>
<dbReference type="InterPro" id="IPR004117">
    <property type="entry name" value="7tm6_olfct_rcpt"/>
</dbReference>
<keyword evidence="7 10" id="KW-0472">Membrane</keyword>